<name>A0A841SPY6_9BACL</name>
<gene>
    <name evidence="2" type="ORF">H7B67_03930</name>
</gene>
<evidence type="ECO:0000256" key="1">
    <source>
        <dbReference type="SAM" id="Phobius"/>
    </source>
</evidence>
<reference evidence="2 3" key="1">
    <citation type="submission" date="2020-08" db="EMBL/GenBank/DDBJ databases">
        <title>Cohnella phylogeny.</title>
        <authorList>
            <person name="Dunlap C."/>
        </authorList>
    </citation>
    <scope>NUCLEOTIDE SEQUENCE [LARGE SCALE GENOMIC DNA]</scope>
    <source>
        <strain evidence="2 3">DSM 25241</strain>
    </source>
</reference>
<feature type="transmembrane region" description="Helical" evidence="1">
    <location>
        <begin position="7"/>
        <end position="25"/>
    </location>
</feature>
<keyword evidence="1" id="KW-1133">Transmembrane helix</keyword>
<evidence type="ECO:0000313" key="3">
    <source>
        <dbReference type="Proteomes" id="UP000535838"/>
    </source>
</evidence>
<dbReference type="RefSeq" id="WP_185118482.1">
    <property type="nucleotide sequence ID" value="NZ_JACJVQ010000003.1"/>
</dbReference>
<dbReference type="AlphaFoldDB" id="A0A841SPY6"/>
<comment type="caution">
    <text evidence="2">The sequence shown here is derived from an EMBL/GenBank/DDBJ whole genome shotgun (WGS) entry which is preliminary data.</text>
</comment>
<keyword evidence="3" id="KW-1185">Reference proteome</keyword>
<accession>A0A841SPY6</accession>
<keyword evidence="1" id="KW-0472">Membrane</keyword>
<evidence type="ECO:0000313" key="2">
    <source>
        <dbReference type="EMBL" id="MBB6633262.1"/>
    </source>
</evidence>
<protein>
    <submittedName>
        <fullName evidence="2">Uncharacterized protein</fullName>
    </submittedName>
</protein>
<proteinExistence type="predicted"/>
<organism evidence="2 3">
    <name type="scientific">Cohnella thailandensis</name>
    <dbReference type="NCBI Taxonomy" id="557557"/>
    <lineage>
        <taxon>Bacteria</taxon>
        <taxon>Bacillati</taxon>
        <taxon>Bacillota</taxon>
        <taxon>Bacilli</taxon>
        <taxon>Bacillales</taxon>
        <taxon>Paenibacillaceae</taxon>
        <taxon>Cohnella</taxon>
    </lineage>
</organism>
<sequence length="272" mass="31330">MRIKAIYGLIAGVILISWIGNFWYYESNKLPSPGFLRHYVEMMAIPFSPIELLYVANNDDERKPVNVQIDELPELRFDPLQVHQELRRQTIYVLRGYIQEDAMTERTAKEPLRLRTATVYYNDGSVRDEEIGEIVVYREAWPLDTSVDSPIAMMSSGNSSGNEGFSTVKAERPVRLEGVASALLDRLGAAFQYEIETDSSGAELSEGQSVKLSYRFRLSQEDRMNVYRLLLKETFVEPNGEKYEYTVFANYLPYPSESEMRAYVREERRGGE</sequence>
<dbReference type="EMBL" id="JACJVQ010000003">
    <property type="protein sequence ID" value="MBB6633262.1"/>
    <property type="molecule type" value="Genomic_DNA"/>
</dbReference>
<keyword evidence="1" id="KW-0812">Transmembrane</keyword>
<dbReference type="Proteomes" id="UP000535838">
    <property type="component" value="Unassembled WGS sequence"/>
</dbReference>